<evidence type="ECO:0000313" key="2">
    <source>
        <dbReference type="EMBL" id="RPA75559.1"/>
    </source>
</evidence>
<evidence type="ECO:0000313" key="3">
    <source>
        <dbReference type="Proteomes" id="UP000275078"/>
    </source>
</evidence>
<proteinExistence type="predicted"/>
<accession>A0A3N4HP93</accession>
<protein>
    <submittedName>
        <fullName evidence="2">Uncharacterized protein</fullName>
    </submittedName>
</protein>
<organism evidence="2 3">
    <name type="scientific">Ascobolus immersus RN42</name>
    <dbReference type="NCBI Taxonomy" id="1160509"/>
    <lineage>
        <taxon>Eukaryota</taxon>
        <taxon>Fungi</taxon>
        <taxon>Dikarya</taxon>
        <taxon>Ascomycota</taxon>
        <taxon>Pezizomycotina</taxon>
        <taxon>Pezizomycetes</taxon>
        <taxon>Pezizales</taxon>
        <taxon>Ascobolaceae</taxon>
        <taxon>Ascobolus</taxon>
    </lineage>
</organism>
<evidence type="ECO:0000256" key="1">
    <source>
        <dbReference type="SAM" id="MobiDB-lite"/>
    </source>
</evidence>
<dbReference type="Proteomes" id="UP000275078">
    <property type="component" value="Unassembled WGS sequence"/>
</dbReference>
<keyword evidence="3" id="KW-1185">Reference proteome</keyword>
<feature type="region of interest" description="Disordered" evidence="1">
    <location>
        <begin position="1"/>
        <end position="31"/>
    </location>
</feature>
<feature type="compositionally biased region" description="Basic and acidic residues" evidence="1">
    <location>
        <begin position="20"/>
        <end position="31"/>
    </location>
</feature>
<reference evidence="2 3" key="1">
    <citation type="journal article" date="2018" name="Nat. Ecol. Evol.">
        <title>Pezizomycetes genomes reveal the molecular basis of ectomycorrhizal truffle lifestyle.</title>
        <authorList>
            <person name="Murat C."/>
            <person name="Payen T."/>
            <person name="Noel B."/>
            <person name="Kuo A."/>
            <person name="Morin E."/>
            <person name="Chen J."/>
            <person name="Kohler A."/>
            <person name="Krizsan K."/>
            <person name="Balestrini R."/>
            <person name="Da Silva C."/>
            <person name="Montanini B."/>
            <person name="Hainaut M."/>
            <person name="Levati E."/>
            <person name="Barry K.W."/>
            <person name="Belfiori B."/>
            <person name="Cichocki N."/>
            <person name="Clum A."/>
            <person name="Dockter R.B."/>
            <person name="Fauchery L."/>
            <person name="Guy J."/>
            <person name="Iotti M."/>
            <person name="Le Tacon F."/>
            <person name="Lindquist E.A."/>
            <person name="Lipzen A."/>
            <person name="Malagnac F."/>
            <person name="Mello A."/>
            <person name="Molinier V."/>
            <person name="Miyauchi S."/>
            <person name="Poulain J."/>
            <person name="Riccioni C."/>
            <person name="Rubini A."/>
            <person name="Sitrit Y."/>
            <person name="Splivallo R."/>
            <person name="Traeger S."/>
            <person name="Wang M."/>
            <person name="Zifcakova L."/>
            <person name="Wipf D."/>
            <person name="Zambonelli A."/>
            <person name="Paolocci F."/>
            <person name="Nowrousian M."/>
            <person name="Ottonello S."/>
            <person name="Baldrian P."/>
            <person name="Spatafora J.W."/>
            <person name="Henrissat B."/>
            <person name="Nagy L.G."/>
            <person name="Aury J.M."/>
            <person name="Wincker P."/>
            <person name="Grigoriev I.V."/>
            <person name="Bonfante P."/>
            <person name="Martin F.M."/>
        </authorList>
    </citation>
    <scope>NUCLEOTIDE SEQUENCE [LARGE SCALE GENOMIC DNA]</scope>
    <source>
        <strain evidence="2 3">RN42</strain>
    </source>
</reference>
<sequence>MYAASRVKTDLGRIVTQGHEGSRSDARSLSRTHTERLAQKWWYIRSGRAVLEYSEVSITRPIRSSVKLDKDEAHRGYPPRVHITFQRNSFSFLTLSTLRDKHTLPQLSPPSELKSTHSFLVDNQLRLLVFPPAITLPAPLLPYRWLFTHLSSANTYPRHKHHQTAFPRLSDPSTSLLTSPTSNKMSQHFQHQSDYLLSRTGIQLPTNESIPREYRPMKDQSDQWVKAVIGDLWHISNIKQISLPATSRCRGLAQPPVFLVETSDGNIYEYLYPTTHDQSPGPHLLRKVDEKGWRGPWEQPVYWKEAIEKNARELKESTWGKPLGPLTLEQRAFVTGLQELRWMDLRGMDRFHSGVFWLKEGRPEIETLDQRTMFVGKWKEHAKVCQFEKRNCVHSREG</sequence>
<name>A0A3N4HP93_ASCIM</name>
<gene>
    <name evidence="2" type="ORF">BJ508DRAFT_338664</name>
</gene>
<dbReference type="AlphaFoldDB" id="A0A3N4HP93"/>
<dbReference type="EMBL" id="ML119761">
    <property type="protein sequence ID" value="RPA75559.1"/>
    <property type="molecule type" value="Genomic_DNA"/>
</dbReference>